<dbReference type="CDD" id="cd14256">
    <property type="entry name" value="Dockerin_I"/>
    <property type="match status" value="1"/>
</dbReference>
<sequence>MTKKRWIATVVAICMVVLLFQYIPVLHASAATEGSIKSGVTGVYFRETPGGTPIKDSNGNTIYLNGGQALTIQDTSNSSWYKVTLTYNGGSYTGYVSSQYVVAGVAPTPSTPSGDADFEAKLSAQGFPDSYKPYLRAIHEKYPNWEFRAVQTGVDWNTLVANEVSKSGQVKNLIYGTSSYPHYNWRSTTIGYNIATDTWSSFDGKTWFAASDELVAYYMDPRTYLYENYIFAFESLSYQQGVQNETGVEAILKGTFMSQTKPAGDSRTYAQIIMEAAAQSGVSPYHIASRIRLEMGSTIGTACSGTNSSYPGIYNFYNIGAFDTPNGNAAVKGLQWAAGSGSYGRPWNTAAKSIIGGAQYLGASYINVGQNTLYTQKFNVTNKSSLFSHQYMTNIQSPATECLTSYNAYKNNNLLNSSMMFEIPVYSSLPSQAVSKPADSGNPNNWLKTLSIAGYGLTPSYAVNNTTDYSLIVSASVDKINITATPVNKNARVSGAGTVSLSQGTNVISLVVTAQSGATRTYKLTVVRGTATNNPTTPSAGGKKGDLNGDGKITALDIVKLQRLIVGLDALNSDVLAIADINGDGKVTALDIVKIQRHIVGLETIQ</sequence>
<organism evidence="3 4">
    <name type="scientific">Wujia chipingensis</name>
    <dbReference type="NCBI Taxonomy" id="2763670"/>
    <lineage>
        <taxon>Bacteria</taxon>
        <taxon>Bacillati</taxon>
        <taxon>Bacillota</taxon>
        <taxon>Clostridia</taxon>
        <taxon>Lachnospirales</taxon>
        <taxon>Lachnospiraceae</taxon>
        <taxon>Wujia</taxon>
    </lineage>
</organism>
<evidence type="ECO:0000259" key="1">
    <source>
        <dbReference type="PROSITE" id="PS51766"/>
    </source>
</evidence>
<dbReference type="InterPro" id="IPR025883">
    <property type="entry name" value="Cadherin-like_domain"/>
</dbReference>
<evidence type="ECO:0000313" key="3">
    <source>
        <dbReference type="EMBL" id="QNM00733.1"/>
    </source>
</evidence>
<dbReference type="AlphaFoldDB" id="A0A7G9FQA1"/>
<dbReference type="PROSITE" id="PS00018">
    <property type="entry name" value="EF_HAND_1"/>
    <property type="match status" value="2"/>
</dbReference>
<dbReference type="GO" id="GO:0004553">
    <property type="term" value="F:hydrolase activity, hydrolyzing O-glycosyl compounds"/>
    <property type="evidence" value="ECO:0007669"/>
    <property type="project" value="InterPro"/>
</dbReference>
<feature type="domain" description="Dockerin" evidence="1">
    <location>
        <begin position="540"/>
        <end position="606"/>
    </location>
</feature>
<protein>
    <submittedName>
        <fullName evidence="3">Cadherin-like beta sandwich domain-containing protein</fullName>
    </submittedName>
</protein>
<gene>
    <name evidence="3" type="ORF">H9Q76_05525</name>
</gene>
<dbReference type="GO" id="GO:0000272">
    <property type="term" value="P:polysaccharide catabolic process"/>
    <property type="evidence" value="ECO:0007669"/>
    <property type="project" value="InterPro"/>
</dbReference>
<dbReference type="Pfam" id="PF12733">
    <property type="entry name" value="Cadherin-like"/>
    <property type="match status" value="1"/>
</dbReference>
<dbReference type="InterPro" id="IPR003646">
    <property type="entry name" value="SH3-like_bac-type"/>
</dbReference>
<dbReference type="InterPro" id="IPR016134">
    <property type="entry name" value="Dockerin_dom"/>
</dbReference>
<dbReference type="SUPFAM" id="SSF63446">
    <property type="entry name" value="Type I dockerin domain"/>
    <property type="match status" value="1"/>
</dbReference>
<dbReference type="RefSeq" id="WP_118670862.1">
    <property type="nucleotide sequence ID" value="NZ_CP060632.1"/>
</dbReference>
<proteinExistence type="predicted"/>
<dbReference type="InterPro" id="IPR036439">
    <property type="entry name" value="Dockerin_dom_sf"/>
</dbReference>
<dbReference type="EMBL" id="CP060632">
    <property type="protein sequence ID" value="QNM00733.1"/>
    <property type="molecule type" value="Genomic_DNA"/>
</dbReference>
<dbReference type="Gene3D" id="1.10.1330.10">
    <property type="entry name" value="Dockerin domain"/>
    <property type="match status" value="1"/>
</dbReference>
<keyword evidence="4" id="KW-1185">Reference proteome</keyword>
<dbReference type="InterPro" id="IPR002105">
    <property type="entry name" value="Dockerin_1_rpt"/>
</dbReference>
<dbReference type="KEGG" id="wcp:H9Q76_05525"/>
<evidence type="ECO:0000313" key="4">
    <source>
        <dbReference type="Proteomes" id="UP000515819"/>
    </source>
</evidence>
<dbReference type="InterPro" id="IPR018247">
    <property type="entry name" value="EF_Hand_1_Ca_BS"/>
</dbReference>
<dbReference type="PROSITE" id="PS51766">
    <property type="entry name" value="DOCKERIN"/>
    <property type="match status" value="1"/>
</dbReference>
<dbReference type="Proteomes" id="UP000515819">
    <property type="component" value="Chromosome"/>
</dbReference>
<name>A0A7G9FQA1_9FIRM</name>
<dbReference type="PROSITE" id="PS51781">
    <property type="entry name" value="SH3B"/>
    <property type="match status" value="1"/>
</dbReference>
<feature type="domain" description="SH3b" evidence="2">
    <location>
        <begin position="31"/>
        <end position="105"/>
    </location>
</feature>
<evidence type="ECO:0000259" key="2">
    <source>
        <dbReference type="PROSITE" id="PS51781"/>
    </source>
</evidence>
<reference evidence="3 4" key="1">
    <citation type="submission" date="2020-08" db="EMBL/GenBank/DDBJ databases">
        <authorList>
            <person name="Liu C."/>
            <person name="Sun Q."/>
        </authorList>
    </citation>
    <scope>NUCLEOTIDE SEQUENCE [LARGE SCALE GENOMIC DNA]</scope>
    <source>
        <strain evidence="3 4">NSJ-4</strain>
    </source>
</reference>
<dbReference type="Pfam" id="PF00404">
    <property type="entry name" value="Dockerin_1"/>
    <property type="match status" value="1"/>
</dbReference>
<accession>A0A7G9FQA1</accession>
<dbReference type="Gene3D" id="2.30.30.40">
    <property type="entry name" value="SH3 Domains"/>
    <property type="match status" value="1"/>
</dbReference>